<evidence type="ECO:0000313" key="4">
    <source>
        <dbReference type="Proteomes" id="UP000280698"/>
    </source>
</evidence>
<evidence type="ECO:0008006" key="5">
    <source>
        <dbReference type="Google" id="ProtNLM"/>
    </source>
</evidence>
<name>A0ABX9W865_9ACTN</name>
<feature type="transmembrane region" description="Helical" evidence="2">
    <location>
        <begin position="61"/>
        <end position="92"/>
    </location>
</feature>
<dbReference type="InterPro" id="IPR010994">
    <property type="entry name" value="RuvA_2-like"/>
</dbReference>
<feature type="region of interest" description="Disordered" evidence="1">
    <location>
        <begin position="1"/>
        <end position="49"/>
    </location>
</feature>
<keyword evidence="2" id="KW-0472">Membrane</keyword>
<feature type="compositionally biased region" description="Pro residues" evidence="1">
    <location>
        <begin position="1"/>
        <end position="16"/>
    </location>
</feature>
<protein>
    <recommendedName>
        <fullName evidence="5">Helix-hairpin-helix motif-containing protein</fullName>
    </recommendedName>
</protein>
<feature type="compositionally biased region" description="Pro residues" evidence="1">
    <location>
        <begin position="40"/>
        <end position="49"/>
    </location>
</feature>
<comment type="caution">
    <text evidence="3">The sequence shown here is derived from an EMBL/GenBank/DDBJ whole genome shotgun (WGS) entry which is preliminary data.</text>
</comment>
<keyword evidence="4" id="KW-1185">Reference proteome</keyword>
<feature type="transmembrane region" description="Helical" evidence="2">
    <location>
        <begin position="99"/>
        <end position="119"/>
    </location>
</feature>
<evidence type="ECO:0000256" key="2">
    <source>
        <dbReference type="SAM" id="Phobius"/>
    </source>
</evidence>
<dbReference type="EMBL" id="RJLN01000155">
    <property type="protein sequence ID" value="RNL86284.1"/>
    <property type="molecule type" value="Genomic_DNA"/>
</dbReference>
<accession>A0ABX9W865</accession>
<evidence type="ECO:0000256" key="1">
    <source>
        <dbReference type="SAM" id="MobiDB-lite"/>
    </source>
</evidence>
<keyword evidence="2" id="KW-1133">Transmembrane helix</keyword>
<keyword evidence="2" id="KW-0812">Transmembrane</keyword>
<reference evidence="3 4" key="1">
    <citation type="submission" date="2018-11" db="EMBL/GenBank/DDBJ databases">
        <title>Micromonospora sp. PPF5-17, a new actinomycetes isolated from a hot spring soil.</title>
        <authorList>
            <person name="Thawai C."/>
        </authorList>
    </citation>
    <scope>NUCLEOTIDE SEQUENCE [LARGE SCALE GENOMIC DNA]</scope>
    <source>
        <strain evidence="3 4">PPF5-17</strain>
    </source>
</reference>
<proteinExistence type="predicted"/>
<feature type="transmembrane region" description="Helical" evidence="2">
    <location>
        <begin position="131"/>
        <end position="150"/>
    </location>
</feature>
<dbReference type="Proteomes" id="UP000280698">
    <property type="component" value="Unassembled WGS sequence"/>
</dbReference>
<organism evidence="3 4">
    <name type="scientific">Micromonospora solifontis</name>
    <dbReference type="NCBI Taxonomy" id="2487138"/>
    <lineage>
        <taxon>Bacteria</taxon>
        <taxon>Bacillati</taxon>
        <taxon>Actinomycetota</taxon>
        <taxon>Actinomycetes</taxon>
        <taxon>Micromonosporales</taxon>
        <taxon>Micromonosporaceae</taxon>
        <taxon>Micromonospora</taxon>
    </lineage>
</organism>
<gene>
    <name evidence="3" type="ORF">EFE23_27220</name>
</gene>
<dbReference type="SUPFAM" id="SSF47781">
    <property type="entry name" value="RuvA domain 2-like"/>
    <property type="match status" value="1"/>
</dbReference>
<evidence type="ECO:0000313" key="3">
    <source>
        <dbReference type="EMBL" id="RNL86284.1"/>
    </source>
</evidence>
<sequence>MSWPASPVPPGWPASPPGVLVGTHPPPAGSPAVPTGQPGAAPPIFPPPVPTRLPPRRAPRWLSVAGTVLGLAAAILSFGFLTWMVLAVYAAWRRSWRTTLAAACYLALVVGFVAAFADLDAEAEATDLELLSLLGLGVAWLGGALHVLLLDRRVWGVVTGQRSRRAENRRVLREQARFLLHHHPAARHDLRIGRPDLPRTFDDGGLIDLNAVPEPVIGTLPGLSPPQYQQVIMDRWLRGPYTSMEDLAARCLLPPTVTDALREILVFLPPPPPPDRPA</sequence>